<gene>
    <name evidence="1" type="ORF">MMAN_39640</name>
</gene>
<evidence type="ECO:0000313" key="2">
    <source>
        <dbReference type="Proteomes" id="UP000465812"/>
    </source>
</evidence>
<accession>A0ABN6A9R5</accession>
<organism evidence="1 2">
    <name type="scientific">Mycobacterium mantenii</name>
    <dbReference type="NCBI Taxonomy" id="560555"/>
    <lineage>
        <taxon>Bacteria</taxon>
        <taxon>Bacillati</taxon>
        <taxon>Actinomycetota</taxon>
        <taxon>Actinomycetes</taxon>
        <taxon>Mycobacteriales</taxon>
        <taxon>Mycobacteriaceae</taxon>
        <taxon>Mycobacterium</taxon>
        <taxon>Mycobacterium avium complex (MAC)</taxon>
    </lineage>
</organism>
<reference evidence="1 2" key="1">
    <citation type="journal article" date="2019" name="Emerg. Microbes Infect.">
        <title>Comprehensive subspecies identification of 175 nontuberculous mycobacteria species based on 7547 genomic profiles.</title>
        <authorList>
            <person name="Matsumoto Y."/>
            <person name="Kinjo T."/>
            <person name="Motooka D."/>
            <person name="Nabeya D."/>
            <person name="Jung N."/>
            <person name="Uechi K."/>
            <person name="Horii T."/>
            <person name="Iida T."/>
            <person name="Fujita J."/>
            <person name="Nakamura S."/>
        </authorList>
    </citation>
    <scope>NUCLEOTIDE SEQUENCE [LARGE SCALE GENOMIC DNA]</scope>
    <source>
        <strain evidence="1 2">JCM 18113</strain>
    </source>
</reference>
<evidence type="ECO:0000313" key="1">
    <source>
        <dbReference type="EMBL" id="BBY39830.1"/>
    </source>
</evidence>
<proteinExistence type="predicted"/>
<name>A0ABN6A9R5_MYCNT</name>
<dbReference type="Proteomes" id="UP000465812">
    <property type="component" value="Chromosome"/>
</dbReference>
<dbReference type="RefSeq" id="WP_232068784.1">
    <property type="nucleotide sequence ID" value="NZ_AP022590.1"/>
</dbReference>
<keyword evidence="2" id="KW-1185">Reference proteome</keyword>
<dbReference type="EMBL" id="AP022590">
    <property type="protein sequence ID" value="BBY39830.1"/>
    <property type="molecule type" value="Genomic_DNA"/>
</dbReference>
<sequence>MAVWVAAGCAAMEECPHLLGRRGTHRRQRQLAVAYAVVEVCRPAGRRAGQRLLVGMVYAAAFQPQALRYRPRASKCPAAAAPSRQGCQAYMAVECQYRRPV</sequence>
<protein>
    <submittedName>
        <fullName evidence="1">Uncharacterized protein</fullName>
    </submittedName>
</protein>